<gene>
    <name evidence="1" type="ORF">SAMN04487996_101366</name>
</gene>
<dbReference type="PROSITE" id="PS51257">
    <property type="entry name" value="PROKAR_LIPOPROTEIN"/>
    <property type="match status" value="1"/>
</dbReference>
<evidence type="ECO:0000313" key="1">
    <source>
        <dbReference type="EMBL" id="SDD58149.1"/>
    </source>
</evidence>
<sequence>MKNLLNNARLGSYVFAMLLLFVFSCKDDKEPVPQGNLIFYTNYTPEKYDRIDVIVDGKVMGSISETAAVRPECNAAGSAGVVSLMLPVGTYAVSGKRYKGGEQVGNWKASTASVTVEECKRIRLVE</sequence>
<proteinExistence type="predicted"/>
<dbReference type="AlphaFoldDB" id="A0A1G6VX40"/>
<protein>
    <submittedName>
        <fullName evidence="1">Uncharacterized protein</fullName>
    </submittedName>
</protein>
<dbReference type="STRING" id="659014.SAMN04487996_101366"/>
<keyword evidence="2" id="KW-1185">Reference proteome</keyword>
<name>A0A1G6VX40_9BACT</name>
<accession>A0A1G6VX40</accession>
<dbReference type="Proteomes" id="UP000198748">
    <property type="component" value="Unassembled WGS sequence"/>
</dbReference>
<reference evidence="2" key="1">
    <citation type="submission" date="2016-10" db="EMBL/GenBank/DDBJ databases">
        <authorList>
            <person name="Varghese N."/>
            <person name="Submissions S."/>
        </authorList>
    </citation>
    <scope>NUCLEOTIDE SEQUENCE [LARGE SCALE GENOMIC DNA]</scope>
    <source>
        <strain evidence="2">DSM 25329</strain>
    </source>
</reference>
<dbReference type="RefSeq" id="WP_090146100.1">
    <property type="nucleotide sequence ID" value="NZ_FNAN01000001.1"/>
</dbReference>
<evidence type="ECO:0000313" key="2">
    <source>
        <dbReference type="Proteomes" id="UP000198748"/>
    </source>
</evidence>
<dbReference type="EMBL" id="FNAN01000001">
    <property type="protein sequence ID" value="SDD58149.1"/>
    <property type="molecule type" value="Genomic_DNA"/>
</dbReference>
<dbReference type="OrthoDB" id="955770at2"/>
<organism evidence="1 2">
    <name type="scientific">Dyadobacter soli</name>
    <dbReference type="NCBI Taxonomy" id="659014"/>
    <lineage>
        <taxon>Bacteria</taxon>
        <taxon>Pseudomonadati</taxon>
        <taxon>Bacteroidota</taxon>
        <taxon>Cytophagia</taxon>
        <taxon>Cytophagales</taxon>
        <taxon>Spirosomataceae</taxon>
        <taxon>Dyadobacter</taxon>
    </lineage>
</organism>